<gene>
    <name evidence="1" type="ORF">MNEG_12285</name>
</gene>
<dbReference type="KEGG" id="mng:MNEG_12285"/>
<organism evidence="1 2">
    <name type="scientific">Monoraphidium neglectum</name>
    <dbReference type="NCBI Taxonomy" id="145388"/>
    <lineage>
        <taxon>Eukaryota</taxon>
        <taxon>Viridiplantae</taxon>
        <taxon>Chlorophyta</taxon>
        <taxon>core chlorophytes</taxon>
        <taxon>Chlorophyceae</taxon>
        <taxon>CS clade</taxon>
        <taxon>Sphaeropleales</taxon>
        <taxon>Selenastraceae</taxon>
        <taxon>Monoraphidium</taxon>
    </lineage>
</organism>
<sequence>MASAISDKFRAFLSSSAAPKLATQRLGLLLAAVASLSGPRAAQDFAGQCVGMVGAAGSGDPAQLQVAECGLSMMSALAEEVANMDGQRRKDLIAATEPQWPQVVAAAQLLAARGAAAGGYGLLQGALQCLSAWLRLSADGISPCRASPGQLFAAHPDLLAALAPLLAPSESQLAAGAGGAQQLATEVLTELLGPGAFGDDAQQEAAAVCQACVEYFLMVNTVPVAQRHPQMGAPLYGSLAQPLLVHCCYPAGFEGWEECVEEDEEAFVR</sequence>
<name>A0A0D2KIT3_9CHLO</name>
<dbReference type="RefSeq" id="XP_013894698.1">
    <property type="nucleotide sequence ID" value="XM_014039244.1"/>
</dbReference>
<dbReference type="OrthoDB" id="538933at2759"/>
<evidence type="ECO:0000313" key="2">
    <source>
        <dbReference type="Proteomes" id="UP000054498"/>
    </source>
</evidence>
<dbReference type="EMBL" id="KK103384">
    <property type="protein sequence ID" value="KIY95678.1"/>
    <property type="molecule type" value="Genomic_DNA"/>
</dbReference>
<protein>
    <submittedName>
        <fullName evidence="1">Uncharacterized protein</fullName>
    </submittedName>
</protein>
<keyword evidence="2" id="KW-1185">Reference proteome</keyword>
<dbReference type="AlphaFoldDB" id="A0A0D2KIT3"/>
<dbReference type="Gene3D" id="1.25.10.10">
    <property type="entry name" value="Leucine-rich Repeat Variant"/>
    <property type="match status" value="1"/>
</dbReference>
<proteinExistence type="predicted"/>
<dbReference type="STRING" id="145388.A0A0D2KIT3"/>
<reference evidence="1 2" key="1">
    <citation type="journal article" date="2013" name="BMC Genomics">
        <title>Reconstruction of the lipid metabolism for the microalga Monoraphidium neglectum from its genome sequence reveals characteristics suitable for biofuel production.</title>
        <authorList>
            <person name="Bogen C."/>
            <person name="Al-Dilaimi A."/>
            <person name="Albersmeier A."/>
            <person name="Wichmann J."/>
            <person name="Grundmann M."/>
            <person name="Rupp O."/>
            <person name="Lauersen K.J."/>
            <person name="Blifernez-Klassen O."/>
            <person name="Kalinowski J."/>
            <person name="Goesmann A."/>
            <person name="Mussgnug J.H."/>
            <person name="Kruse O."/>
        </authorList>
    </citation>
    <scope>NUCLEOTIDE SEQUENCE [LARGE SCALE GENOMIC DNA]</scope>
    <source>
        <strain evidence="1 2">SAG 48.87</strain>
    </source>
</reference>
<dbReference type="GeneID" id="25729632"/>
<accession>A0A0D2KIT3</accession>
<dbReference type="InterPro" id="IPR011989">
    <property type="entry name" value="ARM-like"/>
</dbReference>
<evidence type="ECO:0000313" key="1">
    <source>
        <dbReference type="EMBL" id="KIY95678.1"/>
    </source>
</evidence>
<dbReference type="Proteomes" id="UP000054498">
    <property type="component" value="Unassembled WGS sequence"/>
</dbReference>